<dbReference type="RefSeq" id="XP_010788964.1">
    <property type="nucleotide sequence ID" value="XM_010790662.1"/>
</dbReference>
<dbReference type="KEGG" id="ncc:104962239"/>
<feature type="non-terminal residue" evidence="3">
    <location>
        <position position="133"/>
    </location>
</feature>
<name>A0A6I9PDN2_9TELE</name>
<keyword evidence="2" id="KW-1185">Reference proteome</keyword>
<proteinExistence type="predicted"/>
<dbReference type="PANTHER" id="PTHR18898:SF3">
    <property type="entry name" value="NUCLEOPROTEIN TPR"/>
    <property type="match status" value="1"/>
</dbReference>
<dbReference type="OrthoDB" id="8946563at2759"/>
<gene>
    <name evidence="3" type="primary">LOC104962239</name>
</gene>
<accession>A0A6I9PDN2</accession>
<dbReference type="GeneID" id="104962239"/>
<dbReference type="PANTHER" id="PTHR18898">
    <property type="entry name" value="NUCLEOPROTEIN TPR-RELATED"/>
    <property type="match status" value="1"/>
</dbReference>
<dbReference type="GO" id="GO:1901673">
    <property type="term" value="P:regulation of mitotic spindle assembly"/>
    <property type="evidence" value="ECO:0007669"/>
    <property type="project" value="TreeGrafter"/>
</dbReference>
<feature type="compositionally biased region" description="Basic and acidic residues" evidence="1">
    <location>
        <begin position="97"/>
        <end position="115"/>
    </location>
</feature>
<organism evidence="2 3">
    <name type="scientific">Notothenia coriiceps</name>
    <name type="common">black rockcod</name>
    <dbReference type="NCBI Taxonomy" id="8208"/>
    <lineage>
        <taxon>Eukaryota</taxon>
        <taxon>Metazoa</taxon>
        <taxon>Chordata</taxon>
        <taxon>Craniata</taxon>
        <taxon>Vertebrata</taxon>
        <taxon>Euteleostomi</taxon>
        <taxon>Actinopterygii</taxon>
        <taxon>Neopterygii</taxon>
        <taxon>Teleostei</taxon>
        <taxon>Neoteleostei</taxon>
        <taxon>Acanthomorphata</taxon>
        <taxon>Eupercaria</taxon>
        <taxon>Perciformes</taxon>
        <taxon>Notothenioidei</taxon>
        <taxon>Nototheniidae</taxon>
        <taxon>Notothenia</taxon>
    </lineage>
</organism>
<dbReference type="AlphaFoldDB" id="A0A6I9PDN2"/>
<feature type="non-terminal residue" evidence="3">
    <location>
        <position position="1"/>
    </location>
</feature>
<sequence>VTAKTLAQQEEQLKKMETISALQETVRMLNTEKDKLEQEMQQAQTKVKKLQSDISPLHQSLSLLSEKNGSMQADKRILEEDLKRWKAKTQQLLSQQKDGDVEERQKLSTEREAQQRRITQLAEETAKLKTELA</sequence>
<evidence type="ECO:0000256" key="1">
    <source>
        <dbReference type="SAM" id="MobiDB-lite"/>
    </source>
</evidence>
<dbReference type="Proteomes" id="UP000504611">
    <property type="component" value="Unplaced"/>
</dbReference>
<dbReference type="GO" id="GO:0017056">
    <property type="term" value="F:structural constituent of nuclear pore"/>
    <property type="evidence" value="ECO:0007669"/>
    <property type="project" value="TreeGrafter"/>
</dbReference>
<reference evidence="3" key="1">
    <citation type="submission" date="2025-08" db="UniProtKB">
        <authorList>
            <consortium name="RefSeq"/>
        </authorList>
    </citation>
    <scope>IDENTIFICATION</scope>
    <source>
        <tissue evidence="3">Muscle</tissue>
    </source>
</reference>
<feature type="region of interest" description="Disordered" evidence="1">
    <location>
        <begin position="91"/>
        <end position="117"/>
    </location>
</feature>
<dbReference type="GO" id="GO:0006406">
    <property type="term" value="P:mRNA export from nucleus"/>
    <property type="evidence" value="ECO:0007669"/>
    <property type="project" value="TreeGrafter"/>
</dbReference>
<dbReference type="GO" id="GO:0005643">
    <property type="term" value="C:nuclear pore"/>
    <property type="evidence" value="ECO:0007669"/>
    <property type="project" value="TreeGrafter"/>
</dbReference>
<protein>
    <submittedName>
        <fullName evidence="3">Nucleoprotein TPR-like</fullName>
    </submittedName>
</protein>
<evidence type="ECO:0000313" key="2">
    <source>
        <dbReference type="Proteomes" id="UP000504611"/>
    </source>
</evidence>
<evidence type="ECO:0000313" key="3">
    <source>
        <dbReference type="RefSeq" id="XP_010788964.1"/>
    </source>
</evidence>